<dbReference type="STRING" id="1218508.JG29_05290"/>
<protein>
    <recommendedName>
        <fullName evidence="4">Lantibiotic immunity ABC transporter MutG family permease subunit</fullName>
    </recommendedName>
</protein>
<name>A0A0F4KV42_9LACO</name>
<dbReference type="Proteomes" id="UP000033695">
    <property type="component" value="Unassembled WGS sequence"/>
</dbReference>
<dbReference type="HOGENOM" id="CLU_1155890_0_0_9"/>
<feature type="transmembrane region" description="Helical" evidence="1">
    <location>
        <begin position="159"/>
        <end position="180"/>
    </location>
</feature>
<proteinExistence type="predicted"/>
<evidence type="ECO:0000313" key="2">
    <source>
        <dbReference type="EMBL" id="KJY49086.1"/>
    </source>
</evidence>
<gene>
    <name evidence="2" type="ORF">JG29_05290</name>
</gene>
<feature type="transmembrane region" description="Helical" evidence="1">
    <location>
        <begin position="96"/>
        <end position="121"/>
    </location>
</feature>
<evidence type="ECO:0000256" key="1">
    <source>
        <dbReference type="SAM" id="Phobius"/>
    </source>
</evidence>
<dbReference type="NCBIfam" id="TIGR03733">
    <property type="entry name" value="lanti_perm_MutG"/>
    <property type="match status" value="1"/>
</dbReference>
<dbReference type="InterPro" id="IPR022294">
    <property type="entry name" value="ABC-transptr_permeasesu"/>
</dbReference>
<feature type="transmembrane region" description="Helical" evidence="1">
    <location>
        <begin position="133"/>
        <end position="153"/>
    </location>
</feature>
<dbReference type="PATRIC" id="fig|1218508.4.peg.541"/>
<comment type="caution">
    <text evidence="2">The sequence shown here is derived from an EMBL/GenBank/DDBJ whole genome shotgun (WGS) entry which is preliminary data.</text>
</comment>
<keyword evidence="1" id="KW-1133">Transmembrane helix</keyword>
<accession>A0A0F4KV42</accession>
<evidence type="ECO:0000313" key="3">
    <source>
        <dbReference type="Proteomes" id="UP000033695"/>
    </source>
</evidence>
<feature type="transmembrane region" description="Helical" evidence="1">
    <location>
        <begin position="51"/>
        <end position="73"/>
    </location>
</feature>
<feature type="transmembrane region" description="Helical" evidence="1">
    <location>
        <begin position="20"/>
        <end position="39"/>
    </location>
</feature>
<keyword evidence="1" id="KW-0472">Membrane</keyword>
<keyword evidence="1" id="KW-0812">Transmembrane</keyword>
<dbReference type="EMBL" id="JXBZ01000005">
    <property type="protein sequence ID" value="KJY49086.1"/>
    <property type="molecule type" value="Genomic_DNA"/>
</dbReference>
<keyword evidence="3" id="KW-1185">Reference proteome</keyword>
<dbReference type="AlphaFoldDB" id="A0A0F4KV42"/>
<reference evidence="2 3" key="1">
    <citation type="submission" date="2014-12" db="EMBL/GenBank/DDBJ databases">
        <title>Comparative genomics of the lactic acid bacteria isolated from the honey bee gut.</title>
        <authorList>
            <person name="Ellegaard K.M."/>
            <person name="Tamarit D."/>
            <person name="Javelind E."/>
            <person name="Olofsson T."/>
            <person name="Andersson S.G."/>
            <person name="Vasquez A."/>
        </authorList>
    </citation>
    <scope>NUCLEOTIDE SEQUENCE [LARGE SCALE GENOMIC DNA]</scope>
    <source>
        <strain evidence="2 3">Hon2</strain>
    </source>
</reference>
<feature type="transmembrane region" description="Helical" evidence="1">
    <location>
        <begin position="211"/>
        <end position="233"/>
    </location>
</feature>
<dbReference type="CDD" id="cd21808">
    <property type="entry name" value="ABC-2_lan_permease_MutG"/>
    <property type="match status" value="1"/>
</dbReference>
<sequence>MIQLKRAINSNFIKQKRGLFPLLHLLATILYPLVLVLYLRSRLSIMTVNQISFIFFELLAMALPLPIAIIASLCRDQEEKAGNYKNLISLIPSRTIAFWGQVLMAWLSFAVCVLVATAIFASGFAVLKKPLSFGLLSLMVILTVFFSLAQYMIYFTVSYLTSVAATLGIGMAGIIIAALCETSLGDRIWWILPWSWIARMLKLLLENPQQMLLMLGFLLVLTVLVFIWSGLTISKRFKSGMK</sequence>
<organism evidence="2 3">
    <name type="scientific">Bombilactobacillus mellis</name>
    <dbReference type="NCBI Taxonomy" id="1218508"/>
    <lineage>
        <taxon>Bacteria</taxon>
        <taxon>Bacillati</taxon>
        <taxon>Bacillota</taxon>
        <taxon>Bacilli</taxon>
        <taxon>Lactobacillales</taxon>
        <taxon>Lactobacillaceae</taxon>
        <taxon>Bombilactobacillus</taxon>
    </lineage>
</organism>
<evidence type="ECO:0008006" key="4">
    <source>
        <dbReference type="Google" id="ProtNLM"/>
    </source>
</evidence>